<keyword evidence="2" id="KW-1185">Reference proteome</keyword>
<dbReference type="AlphaFoldDB" id="A0A543BZJ5"/>
<dbReference type="Proteomes" id="UP000316096">
    <property type="component" value="Unassembled WGS sequence"/>
</dbReference>
<protein>
    <submittedName>
        <fullName evidence="1">Uncharacterized protein</fullName>
    </submittedName>
</protein>
<sequence length="186" mass="20538">MVVVSAIDIFFDMTNPDRPAFAADLHVSADYGQIYIYSDAAVIEDDEDNLFLDALDDAVDSQRFVGTAGGLIDLMTPGQWNFETPMRVEVWAAEPSADTGNWSHEVDVDLDIPDGQLIFQASGGGTPIPVELPAGRYRARISGAGYTTLGHAGADGDDHYRLRLWPRANDTDPKLRRFWPGWENYS</sequence>
<name>A0A543BZJ5_9ACTN</name>
<accession>A0A543BZJ5</accession>
<dbReference type="EMBL" id="VFOZ01000002">
    <property type="protein sequence ID" value="TQL90253.1"/>
    <property type="molecule type" value="Genomic_DNA"/>
</dbReference>
<comment type="caution">
    <text evidence="1">The sequence shown here is derived from an EMBL/GenBank/DDBJ whole genome shotgun (WGS) entry which is preliminary data.</text>
</comment>
<reference evidence="1 2" key="1">
    <citation type="submission" date="2019-06" db="EMBL/GenBank/DDBJ databases">
        <title>Sequencing the genomes of 1000 actinobacteria strains.</title>
        <authorList>
            <person name="Klenk H.-P."/>
        </authorList>
    </citation>
    <scope>NUCLEOTIDE SEQUENCE [LARGE SCALE GENOMIC DNA]</scope>
    <source>
        <strain evidence="1 2">DSM 102200</strain>
    </source>
</reference>
<dbReference type="OrthoDB" id="3470032at2"/>
<evidence type="ECO:0000313" key="2">
    <source>
        <dbReference type="Proteomes" id="UP000316096"/>
    </source>
</evidence>
<gene>
    <name evidence="1" type="ORF">FB559_7548</name>
</gene>
<dbReference type="RefSeq" id="WP_141962313.1">
    <property type="nucleotide sequence ID" value="NZ_VFOZ01000002.1"/>
</dbReference>
<evidence type="ECO:0000313" key="1">
    <source>
        <dbReference type="EMBL" id="TQL90253.1"/>
    </source>
</evidence>
<organism evidence="1 2">
    <name type="scientific">Actinoallomurus bryophytorum</name>
    <dbReference type="NCBI Taxonomy" id="1490222"/>
    <lineage>
        <taxon>Bacteria</taxon>
        <taxon>Bacillati</taxon>
        <taxon>Actinomycetota</taxon>
        <taxon>Actinomycetes</taxon>
        <taxon>Streptosporangiales</taxon>
        <taxon>Thermomonosporaceae</taxon>
        <taxon>Actinoallomurus</taxon>
    </lineage>
</organism>
<proteinExistence type="predicted"/>